<sequence length="193" mass="21767">MTQSASRPAENPTGPDVWPDGLIQIGHVLDAWGTQGWVKIAPQSSEPAALLKARQWWMQSPQGRPLQQTHVGVRLCRRHAQFVVALLDGTTSRTQAEALKGWTIHARREDFPPARENEYYWVDLIGCTVRNREGLDLGTVSGLLDSGAQSILQLQTTVDDRKRERLIPFVDAYIVEVDIDARRIVADWQPDYD</sequence>
<organism evidence="7">
    <name type="scientific">mine drainage metagenome</name>
    <dbReference type="NCBI Taxonomy" id="410659"/>
    <lineage>
        <taxon>unclassified sequences</taxon>
        <taxon>metagenomes</taxon>
        <taxon>ecological metagenomes</taxon>
    </lineage>
</organism>
<dbReference type="PANTHER" id="PTHR33692:SF1">
    <property type="entry name" value="RIBOSOME MATURATION FACTOR RIMM"/>
    <property type="match status" value="1"/>
</dbReference>
<accession>A0A1J5RHC1</accession>
<dbReference type="SUPFAM" id="SSF50447">
    <property type="entry name" value="Translation proteins"/>
    <property type="match status" value="1"/>
</dbReference>
<dbReference type="InterPro" id="IPR002676">
    <property type="entry name" value="RimM_N"/>
</dbReference>
<dbReference type="PANTHER" id="PTHR33692">
    <property type="entry name" value="RIBOSOME MATURATION FACTOR RIMM"/>
    <property type="match status" value="1"/>
</dbReference>
<evidence type="ECO:0000259" key="6">
    <source>
        <dbReference type="Pfam" id="PF24986"/>
    </source>
</evidence>
<evidence type="ECO:0000256" key="1">
    <source>
        <dbReference type="ARBA" id="ARBA00022490"/>
    </source>
</evidence>
<dbReference type="Pfam" id="PF24986">
    <property type="entry name" value="PRC_RimM"/>
    <property type="match status" value="1"/>
</dbReference>
<evidence type="ECO:0000259" key="5">
    <source>
        <dbReference type="Pfam" id="PF01782"/>
    </source>
</evidence>
<dbReference type="GO" id="GO:0005840">
    <property type="term" value="C:ribosome"/>
    <property type="evidence" value="ECO:0007669"/>
    <property type="project" value="InterPro"/>
</dbReference>
<comment type="caution">
    <text evidence="7">The sequence shown here is derived from an EMBL/GenBank/DDBJ whole genome shotgun (WGS) entry which is preliminary data.</text>
</comment>
<protein>
    <submittedName>
        <fullName evidence="7">Ribosome maturation factor RimM</fullName>
    </submittedName>
</protein>
<gene>
    <name evidence="7" type="primary">rimM_8</name>
    <name evidence="7" type="ORF">GALL_265850</name>
</gene>
<keyword evidence="1" id="KW-0963">Cytoplasm</keyword>
<dbReference type="Pfam" id="PF01782">
    <property type="entry name" value="RimM"/>
    <property type="match status" value="1"/>
</dbReference>
<dbReference type="Gene3D" id="2.30.30.240">
    <property type="entry name" value="PRC-barrel domain"/>
    <property type="match status" value="1"/>
</dbReference>
<dbReference type="AlphaFoldDB" id="A0A1J5RHC1"/>
<dbReference type="InterPro" id="IPR056792">
    <property type="entry name" value="PRC_RimM"/>
</dbReference>
<keyword evidence="4" id="KW-0143">Chaperone</keyword>
<proteinExistence type="inferred from homology"/>
<dbReference type="GO" id="GO:0006364">
    <property type="term" value="P:rRNA processing"/>
    <property type="evidence" value="ECO:0007669"/>
    <property type="project" value="UniProtKB-KW"/>
</dbReference>
<reference evidence="7" key="1">
    <citation type="submission" date="2016-10" db="EMBL/GenBank/DDBJ databases">
        <title>Sequence of Gallionella enrichment culture.</title>
        <authorList>
            <person name="Poehlein A."/>
            <person name="Muehling M."/>
            <person name="Daniel R."/>
        </authorList>
    </citation>
    <scope>NUCLEOTIDE SEQUENCE</scope>
</reference>
<dbReference type="EMBL" id="MLJW01000257">
    <property type="protein sequence ID" value="OIQ91508.1"/>
    <property type="molecule type" value="Genomic_DNA"/>
</dbReference>
<dbReference type="InterPro" id="IPR009000">
    <property type="entry name" value="Transl_B-barrel_sf"/>
</dbReference>
<dbReference type="SUPFAM" id="SSF50346">
    <property type="entry name" value="PRC-barrel domain"/>
    <property type="match status" value="1"/>
</dbReference>
<evidence type="ECO:0000256" key="4">
    <source>
        <dbReference type="ARBA" id="ARBA00023186"/>
    </source>
</evidence>
<dbReference type="InterPro" id="IPR011961">
    <property type="entry name" value="RimM"/>
</dbReference>
<keyword evidence="2" id="KW-0690">Ribosome biogenesis</keyword>
<dbReference type="Gene3D" id="2.40.30.60">
    <property type="entry name" value="RimM"/>
    <property type="match status" value="1"/>
</dbReference>
<dbReference type="HAMAP" id="MF_00014">
    <property type="entry name" value="Ribosome_mat_RimM"/>
    <property type="match status" value="1"/>
</dbReference>
<dbReference type="InterPro" id="IPR036976">
    <property type="entry name" value="RimM_N_sf"/>
</dbReference>
<evidence type="ECO:0000256" key="3">
    <source>
        <dbReference type="ARBA" id="ARBA00022552"/>
    </source>
</evidence>
<dbReference type="InterPro" id="IPR011033">
    <property type="entry name" value="PRC_barrel-like_sf"/>
</dbReference>
<dbReference type="NCBIfam" id="TIGR02273">
    <property type="entry name" value="16S_RimM"/>
    <property type="match status" value="1"/>
</dbReference>
<evidence type="ECO:0000313" key="7">
    <source>
        <dbReference type="EMBL" id="OIQ91508.1"/>
    </source>
</evidence>
<feature type="domain" description="RimM N-terminal" evidence="5">
    <location>
        <begin position="24"/>
        <end position="110"/>
    </location>
</feature>
<keyword evidence="3" id="KW-0698">rRNA processing</keyword>
<evidence type="ECO:0000256" key="2">
    <source>
        <dbReference type="ARBA" id="ARBA00022517"/>
    </source>
</evidence>
<feature type="domain" description="Ribosome maturation factor RimM PRC barrel" evidence="6">
    <location>
        <begin position="121"/>
        <end position="191"/>
    </location>
</feature>
<dbReference type="GO" id="GO:0043022">
    <property type="term" value="F:ribosome binding"/>
    <property type="evidence" value="ECO:0007669"/>
    <property type="project" value="InterPro"/>
</dbReference>
<name>A0A1J5RHC1_9ZZZZ</name>